<accession>A0A2Y9TZ20</accession>
<dbReference type="EMBL" id="CP029185">
    <property type="protein sequence ID" value="AWH89008.1"/>
    <property type="molecule type" value="Genomic_DNA"/>
</dbReference>
<protein>
    <submittedName>
        <fullName evidence="1">Uncharacterized protein</fullName>
    </submittedName>
</protein>
<proteinExistence type="predicted"/>
<dbReference type="Proteomes" id="UP000244908">
    <property type="component" value="Chromosome"/>
</dbReference>
<gene>
    <name evidence="1" type="ORF">HYN51_10830</name>
</gene>
<evidence type="ECO:0000313" key="1">
    <source>
        <dbReference type="EMBL" id="AWH89008.1"/>
    </source>
</evidence>
<dbReference type="KEGG" id="lpv:HYN51_10830"/>
<dbReference type="AlphaFoldDB" id="A0A2Y9TZ20"/>
<evidence type="ECO:0000313" key="2">
    <source>
        <dbReference type="Proteomes" id="UP000244908"/>
    </source>
</evidence>
<reference evidence="1 2" key="1">
    <citation type="journal article" date="2019" name="Int. J. Syst. Evol. Microbiol.">
        <title>Limnobaculum parvum gen. nov., sp. nov., isolated from a freshwater lake.</title>
        <authorList>
            <person name="Baek C."/>
            <person name="Shin S.K."/>
            <person name="Yi H."/>
        </authorList>
    </citation>
    <scope>NUCLEOTIDE SEQUENCE [LARGE SCALE GENOMIC DNA]</scope>
    <source>
        <strain evidence="1 2">HYN0051</strain>
    </source>
</reference>
<name>A0A2Y9TZ20_9GAMM</name>
<sequence>MTLVLFKLSICDMKKIILWVNPSAFLRISLKTLITGLLIIATGTACAATEQPNATQQSLAQKSPADRELMFQQAIVSDLAGRHIEARKIYDALKGTDLDEQIAVPSAINLAAIEQFKASLNEFDRLALSRDARVSEYAHLWQLWLTARMYTGETAPLKAKLNSMASGMKMSSPSQQALVRLYSGDGDMNATISAISAIPCTDELQCRDAKTVATFFIGGYLQYVEHDGKAALQWYEHKQNELNNTSLETPLIIKTLTSLKAVKH</sequence>
<organism evidence="1 2">
    <name type="scientific">Limnobaculum parvum</name>
    <dbReference type="NCBI Taxonomy" id="2172103"/>
    <lineage>
        <taxon>Bacteria</taxon>
        <taxon>Pseudomonadati</taxon>
        <taxon>Pseudomonadota</taxon>
        <taxon>Gammaproteobacteria</taxon>
        <taxon>Enterobacterales</taxon>
        <taxon>Budviciaceae</taxon>
        <taxon>Limnobaculum</taxon>
    </lineage>
</organism>
<keyword evidence="2" id="KW-1185">Reference proteome</keyword>